<evidence type="ECO:0008006" key="22">
    <source>
        <dbReference type="Google" id="ProtNLM"/>
    </source>
</evidence>
<name>A0A6A4DBV2_9STRA</name>
<dbReference type="AlphaFoldDB" id="A0A6A4DBV2"/>
<dbReference type="EMBL" id="QXGC01000957">
    <property type="protein sequence ID" value="KAE9215381.1"/>
    <property type="molecule type" value="Genomic_DNA"/>
</dbReference>
<sequence>MAKMVASHKDALCFCLLVSSMVKLANGYLSLSVCVPRCSARSLRNLCHSYVKRFG</sequence>
<evidence type="ECO:0000313" key="3">
    <source>
        <dbReference type="EMBL" id="KAE8999138.1"/>
    </source>
</evidence>
<dbReference type="EMBL" id="QXFW01000967">
    <property type="protein sequence ID" value="KAE8999138.1"/>
    <property type="molecule type" value="Genomic_DNA"/>
</dbReference>
<evidence type="ECO:0000313" key="2">
    <source>
        <dbReference type="EMBL" id="KAE8932861.1"/>
    </source>
</evidence>
<dbReference type="Proteomes" id="UP000437068">
    <property type="component" value="Unassembled WGS sequence"/>
</dbReference>
<evidence type="ECO:0000256" key="1">
    <source>
        <dbReference type="SAM" id="SignalP"/>
    </source>
</evidence>
<dbReference type="Proteomes" id="UP000486351">
    <property type="component" value="Unassembled WGS sequence"/>
</dbReference>
<keyword evidence="1" id="KW-0732">Signal</keyword>
<evidence type="ECO:0000313" key="18">
    <source>
        <dbReference type="Proteomes" id="UP000460718"/>
    </source>
</evidence>
<feature type="chain" id="PRO_5036381217" description="Secreted protein" evidence="1">
    <location>
        <begin position="28"/>
        <end position="55"/>
    </location>
</feature>
<dbReference type="EMBL" id="QXGA01000620">
    <property type="protein sequence ID" value="KAE9143420.1"/>
    <property type="molecule type" value="Genomic_DNA"/>
</dbReference>
<evidence type="ECO:0000313" key="13">
    <source>
        <dbReference type="Proteomes" id="UP000433483"/>
    </source>
</evidence>
<dbReference type="Proteomes" id="UP000433483">
    <property type="component" value="Unassembled WGS sequence"/>
</dbReference>
<evidence type="ECO:0000313" key="5">
    <source>
        <dbReference type="EMBL" id="KAE9099110.1"/>
    </source>
</evidence>
<accession>A0A6A4DBV2</accession>
<comment type="caution">
    <text evidence="10">The sequence shown here is derived from an EMBL/GenBank/DDBJ whole genome shotgun (WGS) entry which is preliminary data.</text>
</comment>
<evidence type="ECO:0000313" key="21">
    <source>
        <dbReference type="Proteomes" id="UP000488956"/>
    </source>
</evidence>
<evidence type="ECO:0000313" key="20">
    <source>
        <dbReference type="Proteomes" id="UP000486351"/>
    </source>
</evidence>
<dbReference type="EMBL" id="QXFX01001684">
    <property type="protein sequence ID" value="KAE9086360.1"/>
    <property type="molecule type" value="Genomic_DNA"/>
</dbReference>
<dbReference type="Proteomes" id="UP000441208">
    <property type="component" value="Unassembled WGS sequence"/>
</dbReference>
<dbReference type="EMBL" id="QXGF01001072">
    <property type="protein sequence ID" value="KAE8932861.1"/>
    <property type="molecule type" value="Genomic_DNA"/>
</dbReference>
<evidence type="ECO:0000313" key="12">
    <source>
        <dbReference type="Proteomes" id="UP000429523"/>
    </source>
</evidence>
<gene>
    <name evidence="10" type="ORF">PF001_g15256</name>
    <name evidence="9" type="ORF">PF002_g6392</name>
    <name evidence="8" type="ORF">PF004_g14773</name>
    <name evidence="7" type="ORF">PF005_g11242</name>
    <name evidence="6" type="ORF">PF006_g11546</name>
    <name evidence="5" type="ORF">PF007_g16007</name>
    <name evidence="11" type="ORF">PF008_g19965</name>
    <name evidence="2" type="ORF">PF009_g17116</name>
    <name evidence="4" type="ORF">PF010_g20117</name>
    <name evidence="3" type="ORF">PF011_g14755</name>
</gene>
<evidence type="ECO:0000313" key="15">
    <source>
        <dbReference type="Proteomes" id="UP000440367"/>
    </source>
</evidence>
<dbReference type="Proteomes" id="UP000440732">
    <property type="component" value="Unassembled WGS sequence"/>
</dbReference>
<evidence type="ECO:0000313" key="7">
    <source>
        <dbReference type="EMBL" id="KAE9210880.1"/>
    </source>
</evidence>
<evidence type="ECO:0000313" key="17">
    <source>
        <dbReference type="Proteomes" id="UP000441208"/>
    </source>
</evidence>
<dbReference type="Proteomes" id="UP000460718">
    <property type="component" value="Unassembled WGS sequence"/>
</dbReference>
<dbReference type="EMBL" id="QXFZ01001010">
    <property type="protein sequence ID" value="KAE9099110.1"/>
    <property type="molecule type" value="Genomic_DNA"/>
</dbReference>
<dbReference type="EMBL" id="QXGE01000983">
    <property type="protein sequence ID" value="KAE9299829.1"/>
    <property type="molecule type" value="Genomic_DNA"/>
</dbReference>
<evidence type="ECO:0000313" key="8">
    <source>
        <dbReference type="EMBL" id="KAE9215381.1"/>
    </source>
</evidence>
<proteinExistence type="predicted"/>
<evidence type="ECO:0000313" key="19">
    <source>
        <dbReference type="Proteomes" id="UP000476176"/>
    </source>
</evidence>
<evidence type="ECO:0000313" key="9">
    <source>
        <dbReference type="EMBL" id="KAE9247212.1"/>
    </source>
</evidence>
<dbReference type="EMBL" id="QXGD01000221">
    <property type="protein sequence ID" value="KAE9247212.1"/>
    <property type="molecule type" value="Genomic_DNA"/>
</dbReference>
<dbReference type="EMBL" id="QXFY01001656">
    <property type="protein sequence ID" value="KAE9312450.1"/>
    <property type="molecule type" value="Genomic_DNA"/>
</dbReference>
<keyword evidence="13" id="KW-1185">Reference proteome</keyword>
<evidence type="ECO:0000313" key="4">
    <source>
        <dbReference type="EMBL" id="KAE9086360.1"/>
    </source>
</evidence>
<dbReference type="EMBL" id="QXGB01000555">
    <property type="protein sequence ID" value="KAE9210880.1"/>
    <property type="molecule type" value="Genomic_DNA"/>
</dbReference>
<protein>
    <recommendedName>
        <fullName evidence="22">Secreted protein</fullName>
    </recommendedName>
</protein>
<dbReference type="Proteomes" id="UP000429523">
    <property type="component" value="Unassembled WGS sequence"/>
</dbReference>
<reference evidence="12 13" key="1">
    <citation type="submission" date="2018-08" db="EMBL/GenBank/DDBJ databases">
        <title>Genomic investigation of the strawberry pathogen Phytophthora fragariae indicates pathogenicity is determined by transcriptional variation in three key races.</title>
        <authorList>
            <person name="Adams T.M."/>
            <person name="Armitage A.D."/>
            <person name="Sobczyk M.K."/>
            <person name="Bates H.J."/>
            <person name="Dunwell J.M."/>
            <person name="Nellist C.F."/>
            <person name="Harrison R.J."/>
        </authorList>
    </citation>
    <scope>NUCLEOTIDE SEQUENCE [LARGE SCALE GENOMIC DNA]</scope>
    <source>
        <strain evidence="10 14">A4</strain>
        <strain evidence="9 15">BC-1</strain>
        <strain evidence="8 19">BC-23</strain>
        <strain evidence="7 13">NOV-27</strain>
        <strain evidence="6 16">NOV-5</strain>
        <strain evidence="5 17">NOV-71</strain>
        <strain evidence="11 20">NOV-77</strain>
        <strain evidence="2 12">NOV-9</strain>
        <strain evidence="4 21">ONT-3</strain>
        <strain evidence="3 18">SCRP245</strain>
    </source>
</reference>
<dbReference type="Proteomes" id="UP000488956">
    <property type="component" value="Unassembled WGS sequence"/>
</dbReference>
<evidence type="ECO:0000313" key="14">
    <source>
        <dbReference type="Proteomes" id="UP000437068"/>
    </source>
</evidence>
<dbReference type="Proteomes" id="UP000440367">
    <property type="component" value="Unassembled WGS sequence"/>
</dbReference>
<evidence type="ECO:0000313" key="16">
    <source>
        <dbReference type="Proteomes" id="UP000440732"/>
    </source>
</evidence>
<dbReference type="Proteomes" id="UP000476176">
    <property type="component" value="Unassembled WGS sequence"/>
</dbReference>
<feature type="signal peptide" evidence="1">
    <location>
        <begin position="1"/>
        <end position="27"/>
    </location>
</feature>
<evidence type="ECO:0000313" key="10">
    <source>
        <dbReference type="EMBL" id="KAE9299829.1"/>
    </source>
</evidence>
<evidence type="ECO:0000313" key="11">
    <source>
        <dbReference type="EMBL" id="KAE9312450.1"/>
    </source>
</evidence>
<organism evidence="10 14">
    <name type="scientific">Phytophthora fragariae</name>
    <dbReference type="NCBI Taxonomy" id="53985"/>
    <lineage>
        <taxon>Eukaryota</taxon>
        <taxon>Sar</taxon>
        <taxon>Stramenopiles</taxon>
        <taxon>Oomycota</taxon>
        <taxon>Peronosporomycetes</taxon>
        <taxon>Peronosporales</taxon>
        <taxon>Peronosporaceae</taxon>
        <taxon>Phytophthora</taxon>
    </lineage>
</organism>
<evidence type="ECO:0000313" key="6">
    <source>
        <dbReference type="EMBL" id="KAE9143420.1"/>
    </source>
</evidence>